<keyword evidence="2 5" id="KW-0378">Hydrolase</keyword>
<feature type="signal peptide" evidence="3">
    <location>
        <begin position="1"/>
        <end position="25"/>
    </location>
</feature>
<dbReference type="Pfam" id="PF07859">
    <property type="entry name" value="Abhydrolase_3"/>
    <property type="match status" value="1"/>
</dbReference>
<feature type="domain" description="Alpha/beta hydrolase fold-3" evidence="4">
    <location>
        <begin position="117"/>
        <end position="323"/>
    </location>
</feature>
<dbReference type="RefSeq" id="WP_157483978.1">
    <property type="nucleotide sequence ID" value="NZ_WOWP01000053.1"/>
</dbReference>
<reference evidence="5 6" key="1">
    <citation type="submission" date="2019-12" db="EMBL/GenBank/DDBJ databases">
        <authorList>
            <person name="Sun J.-Q."/>
        </authorList>
    </citation>
    <scope>NUCLEOTIDE SEQUENCE [LARGE SCALE GENOMIC DNA]</scope>
    <source>
        <strain evidence="5 6">JCM 17928</strain>
    </source>
</reference>
<evidence type="ECO:0000256" key="1">
    <source>
        <dbReference type="ARBA" id="ARBA00010515"/>
    </source>
</evidence>
<accession>A0A6N8HG34</accession>
<comment type="similarity">
    <text evidence="1">Belongs to the 'GDXG' lipolytic enzyme family.</text>
</comment>
<dbReference type="AlphaFoldDB" id="A0A6N8HG34"/>
<gene>
    <name evidence="5" type="ORF">GN157_13180</name>
</gene>
<evidence type="ECO:0000256" key="3">
    <source>
        <dbReference type="SAM" id="SignalP"/>
    </source>
</evidence>
<dbReference type="Gene3D" id="3.40.50.1820">
    <property type="entry name" value="alpha/beta hydrolase"/>
    <property type="match status" value="1"/>
</dbReference>
<dbReference type="InterPro" id="IPR029058">
    <property type="entry name" value="AB_hydrolase_fold"/>
</dbReference>
<dbReference type="GO" id="GO:0016787">
    <property type="term" value="F:hydrolase activity"/>
    <property type="evidence" value="ECO:0007669"/>
    <property type="project" value="UniProtKB-KW"/>
</dbReference>
<dbReference type="Proteomes" id="UP000433945">
    <property type="component" value="Unassembled WGS sequence"/>
</dbReference>
<evidence type="ECO:0000256" key="2">
    <source>
        <dbReference type="ARBA" id="ARBA00022801"/>
    </source>
</evidence>
<keyword evidence="3" id="KW-0732">Signal</keyword>
<dbReference type="SUPFAM" id="SSF53474">
    <property type="entry name" value="alpha/beta-Hydrolases"/>
    <property type="match status" value="1"/>
</dbReference>
<dbReference type="InterPro" id="IPR050300">
    <property type="entry name" value="GDXG_lipolytic_enzyme"/>
</dbReference>
<dbReference type="PANTHER" id="PTHR48081:SF8">
    <property type="entry name" value="ALPHA_BETA HYDROLASE FOLD-3 DOMAIN-CONTAINING PROTEIN-RELATED"/>
    <property type="match status" value="1"/>
</dbReference>
<keyword evidence="6" id="KW-1185">Reference proteome</keyword>
<dbReference type="PROSITE" id="PS01173">
    <property type="entry name" value="LIPASE_GDXG_HIS"/>
    <property type="match status" value="1"/>
</dbReference>
<sequence length="352" mass="38154">MKTINHTLKMLLAAVVFTLTTNVMAQVAPRPYHGQEDPQISKGIREFLKALNTSGGKPLETLSPEAARQVLVGAQKSVAVDYSGIEESEKTITQDGYTVTLHIVKPKGAKKDVPVFMFFHGGGWILGDYPTHKRLVRDLVVASGVAAVFPDYTPSPEAQYPVAINQAYAATSWVATHGKEIGVDGKNLAVVGNSVGGNMAAVVALMAKDKKGPEIKLQVLLWPVTDADFTRPSYTLYAQERFLTTPLMQWMWDNYLPNKAKRKEIYASPAQAGLAELQGLPPALIQLAENDILHDEGLAYGRKLDAAGVPTTITTYNGLIHDYGLLNPIADEPAVKVALLQEAVVIKDALVK</sequence>
<name>A0A6N8HG34_9FLAO</name>
<dbReference type="InterPro" id="IPR002168">
    <property type="entry name" value="Lipase_GDXG_HIS_AS"/>
</dbReference>
<dbReference type="InterPro" id="IPR013094">
    <property type="entry name" value="AB_hydrolase_3"/>
</dbReference>
<organism evidence="5 6">
    <name type="scientific">Flavobacterium rakeshii</name>
    <dbReference type="NCBI Taxonomy" id="1038845"/>
    <lineage>
        <taxon>Bacteria</taxon>
        <taxon>Pseudomonadati</taxon>
        <taxon>Bacteroidota</taxon>
        <taxon>Flavobacteriia</taxon>
        <taxon>Flavobacteriales</taxon>
        <taxon>Flavobacteriaceae</taxon>
        <taxon>Flavobacterium</taxon>
    </lineage>
</organism>
<protein>
    <submittedName>
        <fullName evidence="5">Alpha/beta hydrolase fold domain-containing protein</fullName>
    </submittedName>
</protein>
<evidence type="ECO:0000313" key="6">
    <source>
        <dbReference type="Proteomes" id="UP000433945"/>
    </source>
</evidence>
<evidence type="ECO:0000313" key="5">
    <source>
        <dbReference type="EMBL" id="MUV04663.1"/>
    </source>
</evidence>
<comment type="caution">
    <text evidence="5">The sequence shown here is derived from an EMBL/GenBank/DDBJ whole genome shotgun (WGS) entry which is preliminary data.</text>
</comment>
<evidence type="ECO:0000259" key="4">
    <source>
        <dbReference type="Pfam" id="PF07859"/>
    </source>
</evidence>
<dbReference type="EMBL" id="WOWP01000053">
    <property type="protein sequence ID" value="MUV04663.1"/>
    <property type="molecule type" value="Genomic_DNA"/>
</dbReference>
<dbReference type="PANTHER" id="PTHR48081">
    <property type="entry name" value="AB HYDROLASE SUPERFAMILY PROTEIN C4A8.06C"/>
    <property type="match status" value="1"/>
</dbReference>
<proteinExistence type="inferred from homology"/>
<dbReference type="OrthoDB" id="9815425at2"/>
<feature type="chain" id="PRO_5027030610" evidence="3">
    <location>
        <begin position="26"/>
        <end position="352"/>
    </location>
</feature>